<feature type="region of interest" description="Disordered" evidence="1">
    <location>
        <begin position="1"/>
        <end position="21"/>
    </location>
</feature>
<gene>
    <name evidence="3" type="ORF">QN277_022287</name>
</gene>
<comment type="caution">
    <text evidence="3">The sequence shown here is derived from an EMBL/GenBank/DDBJ whole genome shotgun (WGS) entry which is preliminary data.</text>
</comment>
<sequence>METPSASTRGSIAMASVTSNPNQSSPFYLHPNENPALILVNPILTGLNYCSWSRAMRTALQSKNKFGFVDGSIQAPPSSSSIHSAWLQCNTMICSWLTRAISPTIAQSILWLDKASDIWIDLRDRFAQSDIFRVAELQDEIY</sequence>
<accession>A0AAE1JIU2</accession>
<dbReference type="PANTHER" id="PTHR37610">
    <property type="entry name" value="CCHC-TYPE DOMAIN-CONTAINING PROTEIN"/>
    <property type="match status" value="1"/>
</dbReference>
<dbReference type="PANTHER" id="PTHR37610:SF55">
    <property type="entry name" value="RETROTRANSPOSON COPIA-LIKE N-TERMINAL DOMAIN-CONTAINING PROTEIN"/>
    <property type="match status" value="1"/>
</dbReference>
<dbReference type="AlphaFoldDB" id="A0AAE1JIU2"/>
<reference evidence="3" key="1">
    <citation type="submission" date="2023-10" db="EMBL/GenBank/DDBJ databases">
        <title>Chromosome-level genome of the transformable northern wattle, Acacia crassicarpa.</title>
        <authorList>
            <person name="Massaro I."/>
            <person name="Sinha N.R."/>
            <person name="Poethig S."/>
            <person name="Leichty A.R."/>
        </authorList>
    </citation>
    <scope>NUCLEOTIDE SEQUENCE</scope>
    <source>
        <strain evidence="3">Acra3RX</strain>
        <tissue evidence="3">Leaf</tissue>
    </source>
</reference>
<proteinExistence type="predicted"/>
<name>A0AAE1JIU2_9FABA</name>
<dbReference type="EMBL" id="JAWXYG010000006">
    <property type="protein sequence ID" value="KAK4269083.1"/>
    <property type="molecule type" value="Genomic_DNA"/>
</dbReference>
<protein>
    <recommendedName>
        <fullName evidence="2">Retrotransposon Copia-like N-terminal domain-containing protein</fullName>
    </recommendedName>
</protein>
<dbReference type="InterPro" id="IPR029472">
    <property type="entry name" value="Copia-like_N"/>
</dbReference>
<evidence type="ECO:0000259" key="2">
    <source>
        <dbReference type="Pfam" id="PF14244"/>
    </source>
</evidence>
<evidence type="ECO:0000313" key="3">
    <source>
        <dbReference type="EMBL" id="KAK4269083.1"/>
    </source>
</evidence>
<dbReference type="Pfam" id="PF14244">
    <property type="entry name" value="Retrotran_gag_3"/>
    <property type="match status" value="1"/>
</dbReference>
<feature type="domain" description="Retrotransposon Copia-like N-terminal" evidence="2">
    <location>
        <begin position="30"/>
        <end position="77"/>
    </location>
</feature>
<keyword evidence="4" id="KW-1185">Reference proteome</keyword>
<dbReference type="Proteomes" id="UP001293593">
    <property type="component" value="Unassembled WGS sequence"/>
</dbReference>
<evidence type="ECO:0000256" key="1">
    <source>
        <dbReference type="SAM" id="MobiDB-lite"/>
    </source>
</evidence>
<organism evidence="3 4">
    <name type="scientific">Acacia crassicarpa</name>
    <name type="common">northern wattle</name>
    <dbReference type="NCBI Taxonomy" id="499986"/>
    <lineage>
        <taxon>Eukaryota</taxon>
        <taxon>Viridiplantae</taxon>
        <taxon>Streptophyta</taxon>
        <taxon>Embryophyta</taxon>
        <taxon>Tracheophyta</taxon>
        <taxon>Spermatophyta</taxon>
        <taxon>Magnoliopsida</taxon>
        <taxon>eudicotyledons</taxon>
        <taxon>Gunneridae</taxon>
        <taxon>Pentapetalae</taxon>
        <taxon>rosids</taxon>
        <taxon>fabids</taxon>
        <taxon>Fabales</taxon>
        <taxon>Fabaceae</taxon>
        <taxon>Caesalpinioideae</taxon>
        <taxon>mimosoid clade</taxon>
        <taxon>Acacieae</taxon>
        <taxon>Acacia</taxon>
    </lineage>
</organism>
<evidence type="ECO:0000313" key="4">
    <source>
        <dbReference type="Proteomes" id="UP001293593"/>
    </source>
</evidence>